<protein>
    <submittedName>
        <fullName evidence="4">MinD/ParA family protein</fullName>
    </submittedName>
</protein>
<name>A0A831TZF8_GEOME</name>
<proteinExistence type="predicted"/>
<dbReference type="InterPro" id="IPR025501">
    <property type="entry name" value="MinD_FleN"/>
</dbReference>
<feature type="domain" description="AAA" evidence="3">
    <location>
        <begin position="42"/>
        <end position="198"/>
    </location>
</feature>
<gene>
    <name evidence="4" type="ORF">ENQ87_01110</name>
</gene>
<dbReference type="GO" id="GO:0009898">
    <property type="term" value="C:cytoplasmic side of plasma membrane"/>
    <property type="evidence" value="ECO:0007669"/>
    <property type="project" value="TreeGrafter"/>
</dbReference>
<accession>A0A831TZF8</accession>
<dbReference type="SUPFAM" id="SSF52540">
    <property type="entry name" value="P-loop containing nucleoside triphosphate hydrolases"/>
    <property type="match status" value="1"/>
</dbReference>
<evidence type="ECO:0000256" key="1">
    <source>
        <dbReference type="ARBA" id="ARBA00022741"/>
    </source>
</evidence>
<dbReference type="GO" id="GO:0005524">
    <property type="term" value="F:ATP binding"/>
    <property type="evidence" value="ECO:0007669"/>
    <property type="project" value="UniProtKB-KW"/>
</dbReference>
<dbReference type="PIRSF" id="PIRSF003092">
    <property type="entry name" value="MinD"/>
    <property type="match status" value="1"/>
</dbReference>
<organism evidence="4">
    <name type="scientific">Geobacter metallireducens</name>
    <dbReference type="NCBI Taxonomy" id="28232"/>
    <lineage>
        <taxon>Bacteria</taxon>
        <taxon>Pseudomonadati</taxon>
        <taxon>Thermodesulfobacteriota</taxon>
        <taxon>Desulfuromonadia</taxon>
        <taxon>Geobacterales</taxon>
        <taxon>Geobacteraceae</taxon>
        <taxon>Geobacter</taxon>
    </lineage>
</organism>
<dbReference type="Pfam" id="PF13614">
    <property type="entry name" value="AAA_31"/>
    <property type="match status" value="1"/>
</dbReference>
<dbReference type="AlphaFoldDB" id="A0A831TZF8"/>
<dbReference type="InterPro" id="IPR027417">
    <property type="entry name" value="P-loop_NTPase"/>
</dbReference>
<dbReference type="PANTHER" id="PTHR43384">
    <property type="entry name" value="SEPTUM SITE-DETERMINING PROTEIN MIND HOMOLOG, CHLOROPLASTIC-RELATED"/>
    <property type="match status" value="1"/>
</dbReference>
<dbReference type="GO" id="GO:0016887">
    <property type="term" value="F:ATP hydrolysis activity"/>
    <property type="evidence" value="ECO:0007669"/>
    <property type="project" value="TreeGrafter"/>
</dbReference>
<dbReference type="Gene3D" id="3.40.50.300">
    <property type="entry name" value="P-loop containing nucleotide triphosphate hydrolases"/>
    <property type="match status" value="1"/>
</dbReference>
<evidence type="ECO:0000313" key="4">
    <source>
        <dbReference type="EMBL" id="HEN40964.1"/>
    </source>
</evidence>
<evidence type="ECO:0000259" key="3">
    <source>
        <dbReference type="Pfam" id="PF13614"/>
    </source>
</evidence>
<keyword evidence="1" id="KW-0547">Nucleotide-binding</keyword>
<dbReference type="GO" id="GO:0051782">
    <property type="term" value="P:negative regulation of cell division"/>
    <property type="evidence" value="ECO:0007669"/>
    <property type="project" value="TreeGrafter"/>
</dbReference>
<dbReference type="CDD" id="cd02038">
    <property type="entry name" value="FlhG-like"/>
    <property type="match status" value="1"/>
</dbReference>
<dbReference type="InterPro" id="IPR033875">
    <property type="entry name" value="FlhG"/>
</dbReference>
<dbReference type="InterPro" id="IPR025669">
    <property type="entry name" value="AAA_dom"/>
</dbReference>
<dbReference type="EMBL" id="DSOV01000005">
    <property type="protein sequence ID" value="HEN40964.1"/>
    <property type="molecule type" value="Genomic_DNA"/>
</dbReference>
<keyword evidence="2" id="KW-0067">ATP-binding</keyword>
<comment type="caution">
    <text evidence="4">The sequence shown here is derived from an EMBL/GenBank/DDBJ whole genome shotgun (WGS) entry which is preliminary data.</text>
</comment>
<dbReference type="GO" id="GO:0005829">
    <property type="term" value="C:cytosol"/>
    <property type="evidence" value="ECO:0007669"/>
    <property type="project" value="TreeGrafter"/>
</dbReference>
<sequence>MNLTATTGDQADSLRQLATSVSKKRKATAARTHDGQNQKGVRVISVTSGKGGVGKSNVVVNLALALASRGKKVLVIDADLGLGNIDVLLGLTPDWTLNDVFSGRKRLEEIIVEGPGGIRIIPAGSGLPDFTTLGLQERVKIMDELDALEEDFDILIVDTEAGISDNVAYFNTASQEIVVVVTPEPTSITDVYALIKLLATRHGERYFKVLVNMARDTDDALQVFAKLSNVTSRFLDISLDYLGCVLRDDAILEAVKSQTPVIELAPDSPAACCFTTLARRILESGGERRLKGNVQFFFRRFLGAGAATENL</sequence>
<reference evidence="4" key="1">
    <citation type="journal article" date="2020" name="mSystems">
        <title>Genome- and Community-Level Interaction Insights into Carbon Utilization and Element Cycling Functions of Hydrothermarchaeota in Hydrothermal Sediment.</title>
        <authorList>
            <person name="Zhou Z."/>
            <person name="Liu Y."/>
            <person name="Xu W."/>
            <person name="Pan J."/>
            <person name="Luo Z.H."/>
            <person name="Li M."/>
        </authorList>
    </citation>
    <scope>NUCLEOTIDE SEQUENCE [LARGE SCALE GENOMIC DNA]</scope>
    <source>
        <strain evidence="4">SpSt-349</strain>
    </source>
</reference>
<dbReference type="InterPro" id="IPR050625">
    <property type="entry name" value="ParA/MinD_ATPase"/>
</dbReference>
<dbReference type="PANTHER" id="PTHR43384:SF4">
    <property type="entry name" value="CELLULOSE BIOSYNTHESIS PROTEIN BCSQ-RELATED"/>
    <property type="match status" value="1"/>
</dbReference>
<evidence type="ECO:0000256" key="2">
    <source>
        <dbReference type="ARBA" id="ARBA00022840"/>
    </source>
</evidence>